<dbReference type="Proteomes" id="UP000380217">
    <property type="component" value="Unassembled WGS sequence"/>
</dbReference>
<dbReference type="InterPro" id="IPR019612">
    <property type="entry name" value="Minor_capsid_put"/>
</dbReference>
<organism evidence="1 2">
    <name type="scientific">Streptococcus vestibularis</name>
    <dbReference type="NCBI Taxonomy" id="1343"/>
    <lineage>
        <taxon>Bacteria</taxon>
        <taxon>Bacillati</taxon>
        <taxon>Bacillota</taxon>
        <taxon>Bacilli</taxon>
        <taxon>Lactobacillales</taxon>
        <taxon>Streptococcaceae</taxon>
        <taxon>Streptococcus</taxon>
    </lineage>
</organism>
<evidence type="ECO:0000313" key="1">
    <source>
        <dbReference type="EMBL" id="VUX09747.1"/>
    </source>
</evidence>
<accession>A0A564TR53</accession>
<sequence length="111" mass="12995">MIDKRMLVDTVTIQKPAGEKDGWGKVIYDEPKTLKPVRFDRAVSHTGSGQNRAENNFSVLMIYPKYTPIELDDSWLNGRVNDTHRDYIIRKIIPQYHPFKRTILCYEVEVI</sequence>
<protein>
    <submittedName>
        <fullName evidence="1">Minor capsid protein</fullName>
    </submittedName>
</protein>
<dbReference type="AlphaFoldDB" id="A0A564TR53"/>
<proteinExistence type="predicted"/>
<dbReference type="Pfam" id="PF10665">
    <property type="entry name" value="Minor_capsid_1"/>
    <property type="match status" value="1"/>
</dbReference>
<dbReference type="EMBL" id="CABHNJ010000033">
    <property type="protein sequence ID" value="VUX09747.1"/>
    <property type="molecule type" value="Genomic_DNA"/>
</dbReference>
<reference evidence="1 2" key="1">
    <citation type="submission" date="2019-07" db="EMBL/GenBank/DDBJ databases">
        <authorList>
            <person name="Hibberd C M."/>
            <person name="Gehrig L. J."/>
            <person name="Chang H.-W."/>
            <person name="Venkatesh S."/>
        </authorList>
    </citation>
    <scope>NUCLEOTIDE SEQUENCE [LARGE SCALE GENOMIC DNA]</scope>
    <source>
        <strain evidence="1">Streptococcus_salivarius_SS_Bg39</strain>
    </source>
</reference>
<dbReference type="RefSeq" id="WP_154864933.1">
    <property type="nucleotide sequence ID" value="NZ_CABHNJ010000033.1"/>
</dbReference>
<gene>
    <name evidence="1" type="ORF">SSSS39_00134</name>
</gene>
<evidence type="ECO:0000313" key="2">
    <source>
        <dbReference type="Proteomes" id="UP000380217"/>
    </source>
</evidence>
<name>A0A564TR53_STRVE</name>